<reference evidence="2" key="1">
    <citation type="submission" date="2021-01" db="EMBL/GenBank/DDBJ databases">
        <authorList>
            <consortium name="Genoscope - CEA"/>
            <person name="William W."/>
        </authorList>
    </citation>
    <scope>NUCLEOTIDE SEQUENCE</scope>
</reference>
<evidence type="ECO:0000256" key="1">
    <source>
        <dbReference type="SAM" id="MobiDB-lite"/>
    </source>
</evidence>
<feature type="compositionally biased region" description="Polar residues" evidence="1">
    <location>
        <begin position="221"/>
        <end position="233"/>
    </location>
</feature>
<proteinExistence type="predicted"/>
<name>A0A8S1NBI1_9CILI</name>
<sequence length="265" mass="31448">MLFVSAMQNALGSPKYKSAEKQQKKQKSSIDSEQLTTLLQLEAAFHERLYSIDHVTKLLEIYSYLIEQLEPNLQPLKDYFIEKMEFLLSRPETIELMMDNDERSTALQNRFTTLINTQALDQLKINEEQRFNRPFLQQNSDSNSKMRFSVFKKHQAKEKEICMEVQERKQDQKGDMNSLLQEYDQISKEYDSVIKKQLQDQNNAINQRMAIRKNKKKRTKQSNSQENKRTSVVNPVRTTLSKWKLINEIQESAQFWRQSINKIKK</sequence>
<evidence type="ECO:0000313" key="3">
    <source>
        <dbReference type="Proteomes" id="UP000692954"/>
    </source>
</evidence>
<dbReference type="EMBL" id="CAJJDN010000055">
    <property type="protein sequence ID" value="CAD8089968.1"/>
    <property type="molecule type" value="Genomic_DNA"/>
</dbReference>
<evidence type="ECO:0000313" key="2">
    <source>
        <dbReference type="EMBL" id="CAD8089968.1"/>
    </source>
</evidence>
<protein>
    <submittedName>
        <fullName evidence="2">Uncharacterized protein</fullName>
    </submittedName>
</protein>
<keyword evidence="3" id="KW-1185">Reference proteome</keyword>
<accession>A0A8S1NBI1</accession>
<gene>
    <name evidence="2" type="ORF">PSON_ATCC_30995.1.T0550080</name>
</gene>
<organism evidence="2 3">
    <name type="scientific">Paramecium sonneborni</name>
    <dbReference type="NCBI Taxonomy" id="65129"/>
    <lineage>
        <taxon>Eukaryota</taxon>
        <taxon>Sar</taxon>
        <taxon>Alveolata</taxon>
        <taxon>Ciliophora</taxon>
        <taxon>Intramacronucleata</taxon>
        <taxon>Oligohymenophorea</taxon>
        <taxon>Peniculida</taxon>
        <taxon>Parameciidae</taxon>
        <taxon>Paramecium</taxon>
    </lineage>
</organism>
<feature type="region of interest" description="Disordered" evidence="1">
    <location>
        <begin position="212"/>
        <end position="233"/>
    </location>
</feature>
<dbReference type="Proteomes" id="UP000692954">
    <property type="component" value="Unassembled WGS sequence"/>
</dbReference>
<dbReference type="AlphaFoldDB" id="A0A8S1NBI1"/>
<dbReference type="OrthoDB" id="297602at2759"/>
<comment type="caution">
    <text evidence="2">The sequence shown here is derived from an EMBL/GenBank/DDBJ whole genome shotgun (WGS) entry which is preliminary data.</text>
</comment>